<dbReference type="Proteomes" id="UP000769156">
    <property type="component" value="Unassembled WGS sequence"/>
</dbReference>
<gene>
    <name evidence="2" type="ORF">K8V82_10740</name>
</gene>
<keyword evidence="1" id="KW-1133">Transmembrane helix</keyword>
<dbReference type="OrthoDB" id="816862at2"/>
<sequence>MRALLYMTKRSFINRARKAVRKPVTYLYIALGIFYVVGILAAFASLAAAGGIAYKEGIVYVMTVWLYFIFCSNFLSYAKLKGVLFRPSHAHFIFTAPISSKLVLLHGAVLNYTLSFVADLLFSIAAVTVFHVEPLRGVLLFVFCFVFETVFETSLMVFLYSGEERFKKVIRSLRLLIYVLIGTVLGVIAWHFMTQGLSGAAVLSFFRSPVIRLLPVAGWEVAAVSLLVTGPDLWNVIGTVLFLLACTGMFLVAWKIRCTGAYYEDAAKFADDYAELRKRNQKGESSLGFGKKKLKKASLSGWGSGARAIFSRQLLEYKKERFFIFTGFTLAALIGAVVCIFFVGRPQEDLPPELVLMGVAVYMVFVGTGYMGKWGKELELPYIYLIPEPAAKKLWYATCLEHLKALIDAVLFVVPTGLAWGLAPYQIAGIILSYVVLQANRLYIKVLGDSLLGDTLGTTGKQFFLLAVQGGILGIGALVSIPAAYLINTNLLFLIVPIYSMIITVLIAALTVPRFECMEQWD</sequence>
<keyword evidence="1" id="KW-0812">Transmembrane</keyword>
<name>A0A921LEQ0_9FIRM</name>
<reference evidence="2" key="2">
    <citation type="submission" date="2021-09" db="EMBL/GenBank/DDBJ databases">
        <authorList>
            <person name="Gilroy R."/>
        </authorList>
    </citation>
    <scope>NUCLEOTIDE SEQUENCE</scope>
    <source>
        <strain evidence="2">ChiSjej5B23-16112</strain>
    </source>
</reference>
<feature type="transmembrane region" description="Helical" evidence="1">
    <location>
        <begin position="463"/>
        <end position="485"/>
    </location>
</feature>
<feature type="transmembrane region" description="Helical" evidence="1">
    <location>
        <begin position="233"/>
        <end position="254"/>
    </location>
</feature>
<feature type="transmembrane region" description="Helical" evidence="1">
    <location>
        <begin position="173"/>
        <end position="193"/>
    </location>
</feature>
<accession>A0A921LEQ0</accession>
<feature type="transmembrane region" description="Helical" evidence="1">
    <location>
        <begin position="138"/>
        <end position="161"/>
    </location>
</feature>
<feature type="transmembrane region" description="Helical" evidence="1">
    <location>
        <begin position="322"/>
        <end position="343"/>
    </location>
</feature>
<feature type="transmembrane region" description="Helical" evidence="1">
    <location>
        <begin position="58"/>
        <end position="78"/>
    </location>
</feature>
<comment type="caution">
    <text evidence="2">The sequence shown here is derived from an EMBL/GenBank/DDBJ whole genome shotgun (WGS) entry which is preliminary data.</text>
</comment>
<dbReference type="EMBL" id="DYVY01000180">
    <property type="protein sequence ID" value="HJF95246.1"/>
    <property type="molecule type" value="Genomic_DNA"/>
</dbReference>
<dbReference type="Pfam" id="PF16962">
    <property type="entry name" value="ABC_export"/>
    <property type="match status" value="1"/>
</dbReference>
<feature type="transmembrane region" description="Helical" evidence="1">
    <location>
        <begin position="491"/>
        <end position="512"/>
    </location>
</feature>
<feature type="transmembrane region" description="Helical" evidence="1">
    <location>
        <begin position="109"/>
        <end position="132"/>
    </location>
</feature>
<feature type="transmembrane region" description="Helical" evidence="1">
    <location>
        <begin position="355"/>
        <end position="373"/>
    </location>
</feature>
<keyword evidence="1" id="KW-0472">Membrane</keyword>
<feature type="transmembrane region" description="Helical" evidence="1">
    <location>
        <begin position="25"/>
        <end position="52"/>
    </location>
</feature>
<dbReference type="InterPro" id="IPR031584">
    <property type="entry name" value="Put_ABC_export"/>
</dbReference>
<proteinExistence type="predicted"/>
<evidence type="ECO:0000256" key="1">
    <source>
        <dbReference type="SAM" id="Phobius"/>
    </source>
</evidence>
<dbReference type="AlphaFoldDB" id="A0A921LEQ0"/>
<evidence type="ECO:0000313" key="3">
    <source>
        <dbReference type="Proteomes" id="UP000769156"/>
    </source>
</evidence>
<evidence type="ECO:0000313" key="2">
    <source>
        <dbReference type="EMBL" id="HJF95246.1"/>
    </source>
</evidence>
<protein>
    <submittedName>
        <fullName evidence="2">ABC exporter domain-containing protein</fullName>
    </submittedName>
</protein>
<reference evidence="2" key="1">
    <citation type="journal article" date="2021" name="PeerJ">
        <title>Extensive microbial diversity within the chicken gut microbiome revealed by metagenomics and culture.</title>
        <authorList>
            <person name="Gilroy R."/>
            <person name="Ravi A."/>
            <person name="Getino M."/>
            <person name="Pursley I."/>
            <person name="Horton D.L."/>
            <person name="Alikhan N.F."/>
            <person name="Baker D."/>
            <person name="Gharbi K."/>
            <person name="Hall N."/>
            <person name="Watson M."/>
            <person name="Adriaenssens E.M."/>
            <person name="Foster-Nyarko E."/>
            <person name="Jarju S."/>
            <person name="Secka A."/>
            <person name="Antonio M."/>
            <person name="Oren A."/>
            <person name="Chaudhuri R.R."/>
            <person name="La Ragione R."/>
            <person name="Hildebrand F."/>
            <person name="Pallen M.J."/>
        </authorList>
    </citation>
    <scope>NUCLEOTIDE SEQUENCE</scope>
    <source>
        <strain evidence="2">ChiSjej5B23-16112</strain>
    </source>
</reference>
<organism evidence="2 3">
    <name type="scientific">Lachnoclostridium phocaeense</name>
    <dbReference type="NCBI Taxonomy" id="1871021"/>
    <lineage>
        <taxon>Bacteria</taxon>
        <taxon>Bacillati</taxon>
        <taxon>Bacillota</taxon>
        <taxon>Clostridia</taxon>
        <taxon>Lachnospirales</taxon>
        <taxon>Lachnospiraceae</taxon>
    </lineage>
</organism>